<keyword evidence="6 8" id="KW-1133">Transmembrane helix</keyword>
<dbReference type="InterPro" id="IPR000522">
    <property type="entry name" value="ABC_transptr_permease_BtuC"/>
</dbReference>
<evidence type="ECO:0000256" key="3">
    <source>
        <dbReference type="ARBA" id="ARBA00022448"/>
    </source>
</evidence>
<proteinExistence type="inferred from homology"/>
<organism evidence="9 10">
    <name type="scientific">Pseudophaeobacter arcticus</name>
    <dbReference type="NCBI Taxonomy" id="385492"/>
    <lineage>
        <taxon>Bacteria</taxon>
        <taxon>Pseudomonadati</taxon>
        <taxon>Pseudomonadota</taxon>
        <taxon>Alphaproteobacteria</taxon>
        <taxon>Rhodobacterales</taxon>
        <taxon>Paracoccaceae</taxon>
        <taxon>Pseudophaeobacter</taxon>
    </lineage>
</organism>
<keyword evidence="5 8" id="KW-0812">Transmembrane</keyword>
<dbReference type="PANTHER" id="PTHR30472">
    <property type="entry name" value="FERRIC ENTEROBACTIN TRANSPORT SYSTEM PERMEASE PROTEIN"/>
    <property type="match status" value="1"/>
</dbReference>
<evidence type="ECO:0000256" key="7">
    <source>
        <dbReference type="ARBA" id="ARBA00023136"/>
    </source>
</evidence>
<keyword evidence="7 8" id="KW-0472">Membrane</keyword>
<dbReference type="InterPro" id="IPR037294">
    <property type="entry name" value="ABC_BtuC-like"/>
</dbReference>
<reference evidence="9 10" key="1">
    <citation type="submission" date="2024-04" db="EMBL/GenBank/DDBJ databases">
        <title>Draft genome sequence of Pseudophaeobacter arcticus NBRC 116598.</title>
        <authorList>
            <person name="Miyakawa T."/>
            <person name="Kusuya Y."/>
            <person name="Miura T."/>
        </authorList>
    </citation>
    <scope>NUCLEOTIDE SEQUENCE [LARGE SCALE GENOMIC DNA]</scope>
    <source>
        <strain evidence="9 10">SU-CL00105</strain>
    </source>
</reference>
<feature type="transmembrane region" description="Helical" evidence="8">
    <location>
        <begin position="99"/>
        <end position="120"/>
    </location>
</feature>
<dbReference type="PANTHER" id="PTHR30472:SF19">
    <property type="entry name" value="PETROBACTIN IMPORT SYSTEM PERMEASE PROTEIN YCLO"/>
    <property type="match status" value="1"/>
</dbReference>
<evidence type="ECO:0000256" key="2">
    <source>
        <dbReference type="ARBA" id="ARBA00007935"/>
    </source>
</evidence>
<evidence type="ECO:0000256" key="6">
    <source>
        <dbReference type="ARBA" id="ARBA00022989"/>
    </source>
</evidence>
<keyword evidence="10" id="KW-1185">Reference proteome</keyword>
<dbReference type="Proteomes" id="UP001441944">
    <property type="component" value="Unassembled WGS sequence"/>
</dbReference>
<feature type="transmembrane region" description="Helical" evidence="8">
    <location>
        <begin position="72"/>
        <end position="93"/>
    </location>
</feature>
<dbReference type="RefSeq" id="WP_353399217.1">
    <property type="nucleotide sequence ID" value="NZ_BAABWU010000006.1"/>
</dbReference>
<dbReference type="SUPFAM" id="SSF81345">
    <property type="entry name" value="ABC transporter involved in vitamin B12 uptake, BtuC"/>
    <property type="match status" value="1"/>
</dbReference>
<evidence type="ECO:0000256" key="4">
    <source>
        <dbReference type="ARBA" id="ARBA00022475"/>
    </source>
</evidence>
<feature type="transmembrane region" description="Helical" evidence="8">
    <location>
        <begin position="41"/>
        <end position="60"/>
    </location>
</feature>
<feature type="transmembrane region" description="Helical" evidence="8">
    <location>
        <begin position="263"/>
        <end position="282"/>
    </location>
</feature>
<evidence type="ECO:0000256" key="5">
    <source>
        <dbReference type="ARBA" id="ARBA00022692"/>
    </source>
</evidence>
<protein>
    <submittedName>
        <fullName evidence="9">Iron chelate uptake ABC transporter family permease subunit</fullName>
    </submittedName>
</protein>
<evidence type="ECO:0000256" key="1">
    <source>
        <dbReference type="ARBA" id="ARBA00004651"/>
    </source>
</evidence>
<feature type="transmembrane region" description="Helical" evidence="8">
    <location>
        <begin position="176"/>
        <end position="192"/>
    </location>
</feature>
<evidence type="ECO:0000256" key="8">
    <source>
        <dbReference type="SAM" id="Phobius"/>
    </source>
</evidence>
<dbReference type="Gene3D" id="1.10.3470.10">
    <property type="entry name" value="ABC transporter involved in vitamin B12 uptake, BtuC"/>
    <property type="match status" value="1"/>
</dbReference>
<keyword evidence="3" id="KW-0813">Transport</keyword>
<comment type="subcellular location">
    <subcellularLocation>
        <location evidence="1">Cell membrane</location>
        <topology evidence="1">Multi-pass membrane protein</topology>
    </subcellularLocation>
</comment>
<comment type="caution">
    <text evidence="9">The sequence shown here is derived from an EMBL/GenBank/DDBJ whole genome shotgun (WGS) entry which is preliminary data.</text>
</comment>
<feature type="transmembrane region" description="Helical" evidence="8">
    <location>
        <begin position="220"/>
        <end position="243"/>
    </location>
</feature>
<dbReference type="EMBL" id="BAABWU010000006">
    <property type="protein sequence ID" value="GAA6196409.1"/>
    <property type="molecule type" value="Genomic_DNA"/>
</dbReference>
<keyword evidence="4" id="KW-1003">Cell membrane</keyword>
<dbReference type="Pfam" id="PF01032">
    <property type="entry name" value="FecCD"/>
    <property type="match status" value="1"/>
</dbReference>
<evidence type="ECO:0000313" key="9">
    <source>
        <dbReference type="EMBL" id="GAA6196409.1"/>
    </source>
</evidence>
<name>A0ABQ0AKM9_9RHOB</name>
<sequence>MLRLRFFWLILALVVVSALFLTLEAKGSWSFTLWFRGQKLASLLLIGAAVSTATILFQTITHNRILTPSIMGFDALFLLILTLMIFGMGAGPYAQVPKVTLFLINLILLTLASVALFTLLLRDQRSDLMRMVLTGIILGVLFRSLVLFIQRLIDPSEFAVLQSASFARFNKADPDLLLVSAVLVCLAGGAIWRMRHRLDVLALGEVLPVSLGADPRRGQLTVLMLISVLVSVSTALVGPVAFLGLLVSSLTYRVIPSWHHGHILPAAILIGGITLVGGQLVLERILHFETPLAVVVECLGGLVFLILILRKGST</sequence>
<accession>A0ABQ0AKM9</accession>
<feature type="transmembrane region" description="Helical" evidence="8">
    <location>
        <begin position="291"/>
        <end position="309"/>
    </location>
</feature>
<gene>
    <name evidence="9" type="ORF">NBRC116598_18530</name>
</gene>
<comment type="similarity">
    <text evidence="2">Belongs to the binding-protein-dependent transport system permease family. FecCD subfamily.</text>
</comment>
<evidence type="ECO:0000313" key="10">
    <source>
        <dbReference type="Proteomes" id="UP001441944"/>
    </source>
</evidence>